<evidence type="ECO:0000313" key="2">
    <source>
        <dbReference type="EMBL" id="RWA13486.1"/>
    </source>
</evidence>
<dbReference type="AlphaFoldDB" id="A0A439DGG2"/>
<feature type="region of interest" description="Disordered" evidence="1">
    <location>
        <begin position="70"/>
        <end position="103"/>
    </location>
</feature>
<proteinExistence type="predicted"/>
<feature type="compositionally biased region" description="Basic and acidic residues" evidence="1">
    <location>
        <begin position="135"/>
        <end position="150"/>
    </location>
</feature>
<dbReference type="EMBL" id="RYZI01000026">
    <property type="protein sequence ID" value="RWA13486.1"/>
    <property type="molecule type" value="Genomic_DNA"/>
</dbReference>
<evidence type="ECO:0000313" key="3">
    <source>
        <dbReference type="Proteomes" id="UP000286045"/>
    </source>
</evidence>
<gene>
    <name evidence="2" type="ORF">EKO27_g1628</name>
</gene>
<dbReference type="STRING" id="363999.A0A439DGG2"/>
<organism evidence="2 3">
    <name type="scientific">Xylaria grammica</name>
    <dbReference type="NCBI Taxonomy" id="363999"/>
    <lineage>
        <taxon>Eukaryota</taxon>
        <taxon>Fungi</taxon>
        <taxon>Dikarya</taxon>
        <taxon>Ascomycota</taxon>
        <taxon>Pezizomycotina</taxon>
        <taxon>Sordariomycetes</taxon>
        <taxon>Xylariomycetidae</taxon>
        <taxon>Xylariales</taxon>
        <taxon>Xylariaceae</taxon>
        <taxon>Xylaria</taxon>
    </lineage>
</organism>
<feature type="compositionally biased region" description="Basic residues" evidence="1">
    <location>
        <begin position="410"/>
        <end position="421"/>
    </location>
</feature>
<protein>
    <submittedName>
        <fullName evidence="2">Uncharacterized protein</fullName>
    </submittedName>
</protein>
<feature type="compositionally biased region" description="Polar residues" evidence="1">
    <location>
        <begin position="378"/>
        <end position="390"/>
    </location>
</feature>
<keyword evidence="3" id="KW-1185">Reference proteome</keyword>
<feature type="region of interest" description="Disordered" evidence="1">
    <location>
        <begin position="378"/>
        <end position="421"/>
    </location>
</feature>
<evidence type="ECO:0000256" key="1">
    <source>
        <dbReference type="SAM" id="MobiDB-lite"/>
    </source>
</evidence>
<dbReference type="Proteomes" id="UP000286045">
    <property type="component" value="Unassembled WGS sequence"/>
</dbReference>
<name>A0A439DGG2_9PEZI</name>
<sequence length="421" mass="46473">MEQIFGGDLMRECRDKKHTFHFVEPQLVPGVQDEDSSEPAATAILNLWTNTVVNKALIVVKDTLHPVQWAPQSSSAPVDFDEGQLTPNRVAKGSKTQPLRPAKASVLQKKIRRGIVIPDGSGIAIPASQGSKTGGEQDTKPPSKLPKEIKSGSTWLSETAIKGRRGNALGWINQIAAAPLRQIYEQCIQARSRYGCIVTTKEVVVVRISPYKGDTFKSAKKPPTQNQLAQAIMSDGLLEYKSIPWSIHRKKSEELKDFRSMTMNLAIWFQHILAGNNHELALKYGPLSEEVLGPNDQEPIDAASQISKITQGSQGQVVVEIPLNTSLVSVAQSHFEPPDLPVCQSKVTCHILTFLHADSCFKEARGHESMSYLQTSFTTNSDVGESSSIGTRRKKKYLHDDADEAEPIPKRRGRGRPRKQT</sequence>
<accession>A0A439DGG2</accession>
<reference evidence="2 3" key="1">
    <citation type="submission" date="2018-12" db="EMBL/GenBank/DDBJ databases">
        <title>Draft genome sequence of Xylaria grammica IHI A82.</title>
        <authorList>
            <person name="Buettner E."/>
            <person name="Kellner H."/>
        </authorList>
    </citation>
    <scope>NUCLEOTIDE SEQUENCE [LARGE SCALE GENOMIC DNA]</scope>
    <source>
        <strain evidence="2 3">IHI A82</strain>
    </source>
</reference>
<feature type="region of interest" description="Disordered" evidence="1">
    <location>
        <begin position="126"/>
        <end position="150"/>
    </location>
</feature>
<comment type="caution">
    <text evidence="2">The sequence shown here is derived from an EMBL/GenBank/DDBJ whole genome shotgun (WGS) entry which is preliminary data.</text>
</comment>